<evidence type="ECO:0000313" key="4">
    <source>
        <dbReference type="Proteomes" id="UP000051269"/>
    </source>
</evidence>
<protein>
    <recommendedName>
        <fullName evidence="2">Organic solvent tolerance-like N-terminal domain-containing protein</fullName>
    </recommendedName>
</protein>
<dbReference type="Pfam" id="PF03968">
    <property type="entry name" value="LptD_N"/>
    <property type="match status" value="1"/>
</dbReference>
<name>A0A0R2RGX7_9BACT</name>
<evidence type="ECO:0000259" key="2">
    <source>
        <dbReference type="Pfam" id="PF03968"/>
    </source>
</evidence>
<feature type="signal peptide" evidence="1">
    <location>
        <begin position="1"/>
        <end position="17"/>
    </location>
</feature>
<feature type="domain" description="Organic solvent tolerance-like N-terminal" evidence="2">
    <location>
        <begin position="35"/>
        <end position="146"/>
    </location>
</feature>
<dbReference type="AlphaFoldDB" id="A0A0R2RGX7"/>
<evidence type="ECO:0000313" key="3">
    <source>
        <dbReference type="EMBL" id="KRO61887.1"/>
    </source>
</evidence>
<proteinExistence type="predicted"/>
<keyword evidence="1" id="KW-0732">Signal</keyword>
<gene>
    <name evidence="3" type="ORF">ABR82_03070</name>
</gene>
<dbReference type="Proteomes" id="UP000051269">
    <property type="component" value="Unassembled WGS sequence"/>
</dbReference>
<comment type="caution">
    <text evidence="3">The sequence shown here is derived from an EMBL/GenBank/DDBJ whole genome shotgun (WGS) entry which is preliminary data.</text>
</comment>
<dbReference type="EMBL" id="LIBO01000180">
    <property type="protein sequence ID" value="KRO61887.1"/>
    <property type="molecule type" value="Genomic_DNA"/>
</dbReference>
<evidence type="ECO:0000256" key="1">
    <source>
        <dbReference type="SAM" id="SignalP"/>
    </source>
</evidence>
<accession>A0A0R2RGX7</accession>
<reference evidence="3 4" key="1">
    <citation type="submission" date="2015-10" db="EMBL/GenBank/DDBJ databases">
        <title>Metagenome-Assembled Genomes uncover a global brackish microbiome.</title>
        <authorList>
            <person name="Hugerth L.W."/>
            <person name="Larsson J."/>
            <person name="Alneberg J."/>
            <person name="Lindh M.V."/>
            <person name="Legrand C."/>
            <person name="Pinhassi J."/>
            <person name="Andersson A.F."/>
        </authorList>
    </citation>
    <scope>NUCLEOTIDE SEQUENCE [LARGE SCALE GENOMIC DNA]</scope>
    <source>
        <strain evidence="3">BACL18 MAG-120507-bin52</strain>
    </source>
</reference>
<feature type="chain" id="PRO_5006422802" description="Organic solvent tolerance-like N-terminal domain-containing protein" evidence="1">
    <location>
        <begin position="18"/>
        <end position="163"/>
    </location>
</feature>
<organism evidence="3 4">
    <name type="scientific">Verrucomicrobia subdivision 6 bacterium BACL9 MAG-120507-bin52</name>
    <dbReference type="NCBI Taxonomy" id="1655590"/>
    <lineage>
        <taxon>Bacteria</taxon>
        <taxon>Pseudomonadati</taxon>
        <taxon>Verrucomicrobiota</taxon>
        <taxon>Verrucomicrobiia</taxon>
        <taxon>Verrucomicrobiales</taxon>
        <taxon>Verrucomicrobia subdivision 6</taxon>
    </lineage>
</organism>
<dbReference type="Gene3D" id="2.60.450.10">
    <property type="entry name" value="Lipopolysaccharide (LPS) transport protein A like domain"/>
    <property type="match status" value="1"/>
</dbReference>
<sequence>MKHYLPLFWILVTFVQAQDAPTSAPAASTTGSTTIESDSLDLNLGKKQGKKQGIFRGNVKVDEPRFTMTSKEMTVFFADNDAVESLEAREDVVIKRKDGSSETLSEKALYDMTNKKLTLLKVAKQPKVISKDKTVFADKIILYPEEDKMTTEGASRVMLQKAP</sequence>
<dbReference type="InterPro" id="IPR005653">
    <property type="entry name" value="OstA-like_N"/>
</dbReference>